<reference evidence="2 3" key="1">
    <citation type="submission" date="2016-09" db="EMBL/GenBank/DDBJ databases">
        <title>Photobacterium proteolyticum sp. nov. a protease producing bacterium isolated from ocean sediments of Laizhou Bay.</title>
        <authorList>
            <person name="Li Y."/>
        </authorList>
    </citation>
    <scope>NUCLEOTIDE SEQUENCE [LARGE SCALE GENOMIC DNA]</scope>
    <source>
        <strain evidence="2 3">13-12</strain>
    </source>
</reference>
<gene>
    <name evidence="2" type="ORF">BIT28_26755</name>
</gene>
<evidence type="ECO:0000313" key="2">
    <source>
        <dbReference type="EMBL" id="OLQ81689.1"/>
    </source>
</evidence>
<evidence type="ECO:0000313" key="3">
    <source>
        <dbReference type="Proteomes" id="UP000186905"/>
    </source>
</evidence>
<dbReference type="PROSITE" id="PS51257">
    <property type="entry name" value="PROKAR_LIPOPROTEIN"/>
    <property type="match status" value="1"/>
</dbReference>
<dbReference type="RefSeq" id="WP_075761729.1">
    <property type="nucleotide sequence ID" value="NZ_MJIL01000035.1"/>
</dbReference>
<dbReference type="AlphaFoldDB" id="A0A1Q9H1V2"/>
<comment type="caution">
    <text evidence="2">The sequence shown here is derived from an EMBL/GenBank/DDBJ whole genome shotgun (WGS) entry which is preliminary data.</text>
</comment>
<dbReference type="Gene3D" id="2.60.40.1080">
    <property type="match status" value="1"/>
</dbReference>
<dbReference type="SUPFAM" id="SSF50985">
    <property type="entry name" value="RCC1/BLIP-II"/>
    <property type="match status" value="1"/>
</dbReference>
<feature type="region of interest" description="Disordered" evidence="1">
    <location>
        <begin position="22"/>
        <end position="44"/>
    </location>
</feature>
<dbReference type="Proteomes" id="UP000186905">
    <property type="component" value="Unassembled WGS sequence"/>
</dbReference>
<keyword evidence="3" id="KW-1185">Reference proteome</keyword>
<organism evidence="2 3">
    <name type="scientific">Photobacterium proteolyticum</name>
    <dbReference type="NCBI Taxonomy" id="1903952"/>
    <lineage>
        <taxon>Bacteria</taxon>
        <taxon>Pseudomonadati</taxon>
        <taxon>Pseudomonadota</taxon>
        <taxon>Gammaproteobacteria</taxon>
        <taxon>Vibrionales</taxon>
        <taxon>Vibrionaceae</taxon>
        <taxon>Photobacterium</taxon>
    </lineage>
</organism>
<proteinExistence type="predicted"/>
<evidence type="ECO:0000256" key="1">
    <source>
        <dbReference type="SAM" id="MobiDB-lite"/>
    </source>
</evidence>
<accession>A0A1Q9H1V2</accession>
<dbReference type="EMBL" id="MJIL01000035">
    <property type="protein sequence ID" value="OLQ81689.1"/>
    <property type="molecule type" value="Genomic_DNA"/>
</dbReference>
<name>A0A1Q9H1V2_9GAMM</name>
<dbReference type="OrthoDB" id="6461088at2"/>
<sequence length="318" mass="33886">MKFRKYFLIILLPFFVGCGSSGDSNEKNNRVENPTSTTSTTSTTRPKIVSVNVELSSNSIFAGDVINLVAIATMSDGTKYTFDNSGAEVKWSILAQPEEESKIEEDTGVLTVGNDSAGQIIVKVTGIGEKWDGQQEVSVTVKPIVVTSVSISSSKSTIRPNSTLQLTASAMLSNGTTHVFSQDGTEIKWSIISQDGSSAIIDEKTGILSSGLDSVGNIELQVTGYSDLWSGIQNHQVKVFSPVKSIVTTGETFVALKEDGTVVKWGKINYGVDYESIAGKLVDVKAIYSTIGSFCCGQLIPDTKLSRFSTSAGAIPPL</sequence>
<protein>
    <submittedName>
        <fullName evidence="2">Uncharacterized protein</fullName>
    </submittedName>
</protein>
<dbReference type="InterPro" id="IPR009091">
    <property type="entry name" value="RCC1/BLIP-II"/>
</dbReference>
<feature type="compositionally biased region" description="Low complexity" evidence="1">
    <location>
        <begin position="35"/>
        <end position="44"/>
    </location>
</feature>